<dbReference type="EMBL" id="MKKU01000508">
    <property type="protein sequence ID" value="RNF09535.1"/>
    <property type="molecule type" value="Genomic_DNA"/>
</dbReference>
<sequence length="346" mass="38573">MSAVWWASPAALSLLVLVLQNSILVVMTRYSRVSVPPEKRYHASTLVLNQEILKMFFCLVIFVVENHFCNRVPLLDARGASTVTPGVLTLLRRAIFQGETLKLSVPAALFTMQNYLIFFGLSNLDAVSFQVWSQTKLVSAAVFSVILLKRRLRVMQWVSLFLLTFGVLLTQLQETSAEKRLPTEGRTQRPLLGVASCVLSGLSSSYAGVYFEKVVKTTPPSLAVRNIHLSVFGIPFAVLSMFVLDILPSWKTKKGQEFYFWRGYNQWLTIGLVFIHAFGGLLVAIVVKYADNIVKGFATGVAVAVSGVMSFVIWGLVPSNMFVWGCCLITVATVIYHRHEERVPTE</sequence>
<gene>
    <name evidence="6" type="ORF">Tco025E_06961</name>
</gene>
<feature type="transmembrane region" description="Helical" evidence="5">
    <location>
        <begin position="6"/>
        <end position="30"/>
    </location>
</feature>
<feature type="transmembrane region" description="Helical" evidence="5">
    <location>
        <begin position="154"/>
        <end position="172"/>
    </location>
</feature>
<evidence type="ECO:0000256" key="3">
    <source>
        <dbReference type="ARBA" id="ARBA00022989"/>
    </source>
</evidence>
<name>A0A422NVP4_9TRYP</name>
<feature type="transmembrane region" description="Helical" evidence="5">
    <location>
        <begin position="223"/>
        <end position="247"/>
    </location>
</feature>
<dbReference type="InterPro" id="IPR037185">
    <property type="entry name" value="EmrE-like"/>
</dbReference>
<keyword evidence="7" id="KW-1185">Reference proteome</keyword>
<reference evidence="6 7" key="1">
    <citation type="journal article" date="2018" name="BMC Genomics">
        <title>Genomic comparison of Trypanosoma conorhini and Trypanosoma rangeli to Trypanosoma cruzi strains of high and low virulence.</title>
        <authorList>
            <person name="Bradwell K.R."/>
            <person name="Koparde V.N."/>
            <person name="Matveyev A.V."/>
            <person name="Serrano M.G."/>
            <person name="Alves J.M."/>
            <person name="Parikh H."/>
            <person name="Huang B."/>
            <person name="Lee V."/>
            <person name="Espinosa-Alvarez O."/>
            <person name="Ortiz P.A."/>
            <person name="Costa-Martins A.G."/>
            <person name="Teixeira M.M."/>
            <person name="Buck G.A."/>
        </authorList>
    </citation>
    <scope>NUCLEOTIDE SEQUENCE [LARGE SCALE GENOMIC DNA]</scope>
    <source>
        <strain evidence="6 7">025E</strain>
    </source>
</reference>
<keyword evidence="3 5" id="KW-1133">Transmembrane helix</keyword>
<comment type="subcellular location">
    <subcellularLocation>
        <location evidence="1">Membrane</location>
        <topology evidence="1">Multi-pass membrane protein</topology>
    </subcellularLocation>
</comment>
<evidence type="ECO:0000256" key="2">
    <source>
        <dbReference type="ARBA" id="ARBA00022692"/>
    </source>
</evidence>
<comment type="caution">
    <text evidence="6">The sequence shown here is derived from an EMBL/GenBank/DDBJ whole genome shotgun (WGS) entry which is preliminary data.</text>
</comment>
<evidence type="ECO:0000313" key="7">
    <source>
        <dbReference type="Proteomes" id="UP000284403"/>
    </source>
</evidence>
<dbReference type="Pfam" id="PF04142">
    <property type="entry name" value="Nuc_sug_transp"/>
    <property type="match status" value="1"/>
</dbReference>
<dbReference type="RefSeq" id="XP_029226042.1">
    <property type="nucleotide sequence ID" value="XM_029373828.1"/>
</dbReference>
<dbReference type="SUPFAM" id="SSF103481">
    <property type="entry name" value="Multidrug resistance efflux transporter EmrE"/>
    <property type="match status" value="1"/>
</dbReference>
<dbReference type="AlphaFoldDB" id="A0A422NVP4"/>
<proteinExistence type="predicted"/>
<organism evidence="6 7">
    <name type="scientific">Trypanosoma conorhini</name>
    <dbReference type="NCBI Taxonomy" id="83891"/>
    <lineage>
        <taxon>Eukaryota</taxon>
        <taxon>Discoba</taxon>
        <taxon>Euglenozoa</taxon>
        <taxon>Kinetoplastea</taxon>
        <taxon>Metakinetoplastina</taxon>
        <taxon>Trypanosomatida</taxon>
        <taxon>Trypanosomatidae</taxon>
        <taxon>Trypanosoma</taxon>
    </lineage>
</organism>
<dbReference type="Proteomes" id="UP000284403">
    <property type="component" value="Unassembled WGS sequence"/>
</dbReference>
<evidence type="ECO:0000256" key="5">
    <source>
        <dbReference type="SAM" id="Phobius"/>
    </source>
</evidence>
<dbReference type="GO" id="GO:0015165">
    <property type="term" value="F:pyrimidine nucleotide-sugar transmembrane transporter activity"/>
    <property type="evidence" value="ECO:0007669"/>
    <property type="project" value="InterPro"/>
</dbReference>
<feature type="transmembrane region" description="Helical" evidence="5">
    <location>
        <begin position="192"/>
        <end position="211"/>
    </location>
</feature>
<evidence type="ECO:0000313" key="6">
    <source>
        <dbReference type="EMBL" id="RNF09535.1"/>
    </source>
</evidence>
<feature type="transmembrane region" description="Helical" evidence="5">
    <location>
        <begin position="321"/>
        <end position="337"/>
    </location>
</feature>
<keyword evidence="4 5" id="KW-0472">Membrane</keyword>
<dbReference type="InterPro" id="IPR007271">
    <property type="entry name" value="Nuc_sug_transpt"/>
</dbReference>
<evidence type="ECO:0000256" key="4">
    <source>
        <dbReference type="ARBA" id="ARBA00023136"/>
    </source>
</evidence>
<dbReference type="GO" id="GO:0000139">
    <property type="term" value="C:Golgi membrane"/>
    <property type="evidence" value="ECO:0007669"/>
    <property type="project" value="InterPro"/>
</dbReference>
<dbReference type="PIRSF" id="PIRSF005799">
    <property type="entry name" value="UDP-gal_transpt"/>
    <property type="match status" value="1"/>
</dbReference>
<dbReference type="OrthoDB" id="408493at2759"/>
<feature type="transmembrane region" description="Helical" evidence="5">
    <location>
        <begin position="297"/>
        <end position="315"/>
    </location>
</feature>
<keyword evidence="2 5" id="KW-0812">Transmembrane</keyword>
<dbReference type="NCBIfam" id="TIGR00803">
    <property type="entry name" value="nst"/>
    <property type="match status" value="1"/>
</dbReference>
<protein>
    <submittedName>
        <fullName evidence="6">UDP-galactose transporter</fullName>
    </submittedName>
</protein>
<feature type="transmembrane region" description="Helical" evidence="5">
    <location>
        <begin position="267"/>
        <end position="290"/>
    </location>
</feature>
<dbReference type="GeneID" id="40320572"/>
<accession>A0A422NVP4</accession>
<evidence type="ECO:0000256" key="1">
    <source>
        <dbReference type="ARBA" id="ARBA00004141"/>
    </source>
</evidence>
<dbReference type="PANTHER" id="PTHR10231">
    <property type="entry name" value="NUCLEOTIDE-SUGAR TRANSMEMBRANE TRANSPORTER"/>
    <property type="match status" value="1"/>
</dbReference>